<dbReference type="InterPro" id="IPR001608">
    <property type="entry name" value="Ala_racemase_N"/>
</dbReference>
<evidence type="ECO:0000313" key="2">
    <source>
        <dbReference type="EMBL" id="MDR7362883.1"/>
    </source>
</evidence>
<dbReference type="Proteomes" id="UP001183648">
    <property type="component" value="Unassembled WGS sequence"/>
</dbReference>
<protein>
    <submittedName>
        <fullName evidence="2">D-serine deaminase-like pyridoxal phosphate-dependent protein</fullName>
    </submittedName>
</protein>
<dbReference type="InterPro" id="IPR029066">
    <property type="entry name" value="PLP-binding_barrel"/>
</dbReference>
<accession>A0ABU2BW75</accession>
<dbReference type="Gene3D" id="3.20.20.10">
    <property type="entry name" value="Alanine racemase"/>
    <property type="match status" value="1"/>
</dbReference>
<dbReference type="InterPro" id="IPR051466">
    <property type="entry name" value="D-amino_acid_metab_enzyme"/>
</dbReference>
<dbReference type="Pfam" id="PF01168">
    <property type="entry name" value="Ala_racemase_N"/>
    <property type="match status" value="1"/>
</dbReference>
<reference evidence="2 3" key="1">
    <citation type="submission" date="2023-07" db="EMBL/GenBank/DDBJ databases">
        <title>Sequencing the genomes of 1000 actinobacteria strains.</title>
        <authorList>
            <person name="Klenk H.-P."/>
        </authorList>
    </citation>
    <scope>NUCLEOTIDE SEQUENCE [LARGE SCALE GENOMIC DNA]</scope>
    <source>
        <strain evidence="2 3">DSM 19426</strain>
    </source>
</reference>
<evidence type="ECO:0000313" key="3">
    <source>
        <dbReference type="Proteomes" id="UP001183648"/>
    </source>
</evidence>
<gene>
    <name evidence="2" type="ORF">J2S63_002436</name>
</gene>
<dbReference type="RefSeq" id="WP_310302483.1">
    <property type="nucleotide sequence ID" value="NZ_BAAAPS010000013.1"/>
</dbReference>
<dbReference type="SUPFAM" id="SSF51419">
    <property type="entry name" value="PLP-binding barrel"/>
    <property type="match status" value="1"/>
</dbReference>
<name>A0ABU2BW75_9ACTN</name>
<sequence>MPAAPDPARMEALAAATAHLSPPYAVVDLDAFDRNAAELVRRAGGKPIRVASKSVRSRALVDRALAREGYAGILAFTLPEALWLAEDHEDVVVGYPTADVEALRTLAADPRLAARVAVMVDGSGQLDLMRRVLQPDAHPVRVCLDLDASLRLLGGRVHLGMRRSPTHTAREAQALAEEVHRDPRFRLVGVMSYEGQIAGLANERRTIRGFQWVSARELRRRRARAVRAVSRVVPLDFVNGGGTGSLESTGAEDAVTEVAAGSGLLAPTLFDHYAHFSPEPAAYFVLDVVRRPSPDHVTVLGGGWIASGPAGPDRVPTPWWPEGLGLVPDEGAGEVQTPLTGPGARGLRVGDRVWFRHAKAGELCERVDLLHLVEGGAVTGATPTYRGEGRVFV</sequence>
<comment type="caution">
    <text evidence="2">The sequence shown here is derived from an EMBL/GenBank/DDBJ whole genome shotgun (WGS) entry which is preliminary data.</text>
</comment>
<dbReference type="PANTHER" id="PTHR28004:SF2">
    <property type="entry name" value="D-SERINE DEHYDRATASE"/>
    <property type="match status" value="1"/>
</dbReference>
<proteinExistence type="predicted"/>
<keyword evidence="3" id="KW-1185">Reference proteome</keyword>
<evidence type="ECO:0000259" key="1">
    <source>
        <dbReference type="Pfam" id="PF01168"/>
    </source>
</evidence>
<organism evidence="2 3">
    <name type="scientific">Nocardioides marmoribigeumensis</name>
    <dbReference type="NCBI Taxonomy" id="433649"/>
    <lineage>
        <taxon>Bacteria</taxon>
        <taxon>Bacillati</taxon>
        <taxon>Actinomycetota</taxon>
        <taxon>Actinomycetes</taxon>
        <taxon>Propionibacteriales</taxon>
        <taxon>Nocardioidaceae</taxon>
        <taxon>Nocardioides</taxon>
    </lineage>
</organism>
<feature type="domain" description="Alanine racemase N-terminal" evidence="1">
    <location>
        <begin position="27"/>
        <end position="215"/>
    </location>
</feature>
<dbReference type="EMBL" id="JAVDYG010000001">
    <property type="protein sequence ID" value="MDR7362883.1"/>
    <property type="molecule type" value="Genomic_DNA"/>
</dbReference>
<dbReference type="PANTHER" id="PTHR28004">
    <property type="entry name" value="ZGC:162816-RELATED"/>
    <property type="match status" value="1"/>
</dbReference>